<proteinExistence type="evidence at transcript level"/>
<evidence type="ECO:0000256" key="1">
    <source>
        <dbReference type="SAM" id="SignalP"/>
    </source>
</evidence>
<name>W8BV15_CERCA</name>
<dbReference type="Proteomes" id="UP000606786">
    <property type="component" value="Unassembled WGS sequence"/>
</dbReference>
<accession>W8BV15</accession>
<protein>
    <submittedName>
        <fullName evidence="2">(Mediterranean fruit fly) hypothetical protein</fullName>
    </submittedName>
</protein>
<reference evidence="3" key="2">
    <citation type="journal article" date="2014" name="BMC Genomics">
        <title>A genomic perspective to assessing quality of mass-reared SIT flies used in Mediterranean fruit fly (Ceratitis capitata) eradication in California.</title>
        <authorList>
            <person name="Calla B."/>
            <person name="Hall B."/>
            <person name="Hou S."/>
            <person name="Geib S.M."/>
        </authorList>
    </citation>
    <scope>NUCLEOTIDE SEQUENCE</scope>
</reference>
<keyword evidence="1" id="KW-0732">Signal</keyword>
<feature type="signal peptide" evidence="1">
    <location>
        <begin position="1"/>
        <end position="22"/>
    </location>
</feature>
<gene>
    <name evidence="2" type="ORF">CCAP1982_LOCUS6018</name>
</gene>
<dbReference type="EMBL" id="CAJHJT010000012">
    <property type="protein sequence ID" value="CAD6997379.1"/>
    <property type="molecule type" value="Genomic_DNA"/>
</dbReference>
<reference evidence="3" key="1">
    <citation type="submission" date="2013-07" db="EMBL/GenBank/DDBJ databases">
        <authorList>
            <person name="Geib S."/>
        </authorList>
    </citation>
    <scope>NUCLEOTIDE SEQUENCE</scope>
</reference>
<dbReference type="AlphaFoldDB" id="W8BV15"/>
<evidence type="ECO:0000313" key="4">
    <source>
        <dbReference type="Proteomes" id="UP000606786"/>
    </source>
</evidence>
<feature type="chain" id="PRO_5036288247" evidence="1">
    <location>
        <begin position="23"/>
        <end position="199"/>
    </location>
</feature>
<dbReference type="EMBL" id="GAMC01013611">
    <property type="protein sequence ID" value="JAB92944.1"/>
    <property type="molecule type" value="mRNA"/>
</dbReference>
<dbReference type="KEGG" id="ccat:101460221"/>
<organism evidence="3">
    <name type="scientific">Ceratitis capitata</name>
    <name type="common">Mediterranean fruit fly</name>
    <name type="synonym">Tephritis capitata</name>
    <dbReference type="NCBI Taxonomy" id="7213"/>
    <lineage>
        <taxon>Eukaryota</taxon>
        <taxon>Metazoa</taxon>
        <taxon>Ecdysozoa</taxon>
        <taxon>Arthropoda</taxon>
        <taxon>Hexapoda</taxon>
        <taxon>Insecta</taxon>
        <taxon>Pterygota</taxon>
        <taxon>Neoptera</taxon>
        <taxon>Endopterygota</taxon>
        <taxon>Diptera</taxon>
        <taxon>Brachycera</taxon>
        <taxon>Muscomorpha</taxon>
        <taxon>Tephritoidea</taxon>
        <taxon>Tephritidae</taxon>
        <taxon>Ceratitis</taxon>
        <taxon>Ceratitis</taxon>
    </lineage>
</organism>
<sequence>MTQNILLIVLLFLLGAEHITQGYTIREARSAETDQTFQTERPDENSVENSFISSATRAEFEREALNETKLFLNTLFRSQIDYFSKVKVLLPATGKRVSDIDKYIERLEKAILADSVQEKDKMWRDTFIEFSESAFLLNVEKDTGVSNSRYLEILNDAGLEETTKKFLADVSIYFWKMAKASGKAVESTIDERIEKWKRE</sequence>
<evidence type="ECO:0000313" key="2">
    <source>
        <dbReference type="EMBL" id="CAD6997379.1"/>
    </source>
</evidence>
<dbReference type="OrthoDB" id="7979796at2759"/>
<keyword evidence="4" id="KW-1185">Reference proteome</keyword>
<evidence type="ECO:0000313" key="3">
    <source>
        <dbReference type="EMBL" id="JAB92944.1"/>
    </source>
</evidence>
<reference evidence="2" key="3">
    <citation type="submission" date="2020-11" db="EMBL/GenBank/DDBJ databases">
        <authorList>
            <person name="Whitehead M."/>
        </authorList>
    </citation>
    <scope>NUCLEOTIDE SEQUENCE</scope>
    <source>
        <strain evidence="2">EGII</strain>
    </source>
</reference>